<reference evidence="3 4" key="1">
    <citation type="submission" date="2019-09" db="EMBL/GenBank/DDBJ databases">
        <authorList>
            <person name="Depoorter E."/>
        </authorList>
    </citation>
    <scope>NUCLEOTIDE SEQUENCE [LARGE SCALE GENOMIC DNA]</scope>
    <source>
        <strain evidence="3">LMG 23254</strain>
    </source>
</reference>
<dbReference type="PANTHER" id="PTHR46637:SF1">
    <property type="entry name" value="BLL5188 PROTEIN"/>
    <property type="match status" value="1"/>
</dbReference>
<evidence type="ECO:0000313" key="3">
    <source>
        <dbReference type="EMBL" id="VWC51016.1"/>
    </source>
</evidence>
<dbReference type="AlphaFoldDB" id="A0A6P2SM61"/>
<feature type="domain" description="Insertion element IS402-like" evidence="2">
    <location>
        <begin position="86"/>
        <end position="164"/>
    </location>
</feature>
<dbReference type="Pfam" id="PF13340">
    <property type="entry name" value="DUF4096"/>
    <property type="match status" value="1"/>
</dbReference>
<dbReference type="Proteomes" id="UP000494218">
    <property type="component" value="Unassembled WGS sequence"/>
</dbReference>
<evidence type="ECO:0000259" key="2">
    <source>
        <dbReference type="Pfam" id="PF13340"/>
    </source>
</evidence>
<evidence type="ECO:0000313" key="4">
    <source>
        <dbReference type="Proteomes" id="UP000494218"/>
    </source>
</evidence>
<protein>
    <submittedName>
        <fullName evidence="3">Insertion element IS402</fullName>
    </submittedName>
</protein>
<feature type="compositionally biased region" description="Low complexity" evidence="1">
    <location>
        <begin position="206"/>
        <end position="226"/>
    </location>
</feature>
<name>A0A6P2SM61_BURL3</name>
<organism evidence="3 4">
    <name type="scientific">Burkholderia lata (strain ATCC 17760 / DSM 23089 / LMG 22485 / NCIMB 9086 / R18194 / 383)</name>
    <dbReference type="NCBI Taxonomy" id="482957"/>
    <lineage>
        <taxon>Bacteria</taxon>
        <taxon>Pseudomonadati</taxon>
        <taxon>Pseudomonadota</taxon>
        <taxon>Betaproteobacteria</taxon>
        <taxon>Burkholderiales</taxon>
        <taxon>Burkholderiaceae</taxon>
        <taxon>Burkholderia</taxon>
        <taxon>Burkholderia cepacia complex</taxon>
    </lineage>
</organism>
<dbReference type="InterPro" id="IPR052909">
    <property type="entry name" value="Transposase_6_like"/>
</dbReference>
<gene>
    <name evidence="3" type="ORF">BLA23254_07833</name>
</gene>
<evidence type="ECO:0000256" key="1">
    <source>
        <dbReference type="SAM" id="MobiDB-lite"/>
    </source>
</evidence>
<accession>A0A6P2SM61</accession>
<feature type="region of interest" description="Disordered" evidence="1">
    <location>
        <begin position="193"/>
        <end position="226"/>
    </location>
</feature>
<dbReference type="InterPro" id="IPR025161">
    <property type="entry name" value="IS402-like_dom"/>
</dbReference>
<dbReference type="EMBL" id="CABVPW010000071">
    <property type="protein sequence ID" value="VWC51016.1"/>
    <property type="molecule type" value="Genomic_DNA"/>
</dbReference>
<proteinExistence type="predicted"/>
<sequence>MSKAPRLLICARFHMESLFSFEKQHSSLSLISEKALKQSRAPNGELLFPKRRFQKGPVGTVNFRGELLTSGIGTTEIEEMGKPIIDDELWALIEPSLPPSKPRREKNPGRLPVSNRAALTGILFVLKTGLRWRDLPAEMGCGSGVTCWRRLRDWQEAGVWDRLHELLLAKLRAADQIDFSRAAVDSSSIRAVGAGQKLGQTQPIARDPVPSTTSSPTPTARRLPRS</sequence>
<dbReference type="PANTHER" id="PTHR46637">
    <property type="entry name" value="TIS1421-TRANSPOSASE PROTEIN A"/>
    <property type="match status" value="1"/>
</dbReference>